<evidence type="ECO:0000259" key="8">
    <source>
        <dbReference type="Pfam" id="PF02687"/>
    </source>
</evidence>
<dbReference type="GeneID" id="28540716"/>
<evidence type="ECO:0000256" key="1">
    <source>
        <dbReference type="ARBA" id="ARBA00004651"/>
    </source>
</evidence>
<dbReference type="InterPro" id="IPR003838">
    <property type="entry name" value="ABC3_permease_C"/>
</dbReference>
<dbReference type="STRING" id="80852.AWOD_I_1153"/>
<gene>
    <name evidence="10" type="ORF">AWOD_I_1153</name>
</gene>
<dbReference type="HOGENOM" id="CLU_000604_8_0_6"/>
<dbReference type="InterPro" id="IPR050250">
    <property type="entry name" value="Macrolide_Exporter_MacB"/>
</dbReference>
<protein>
    <submittedName>
        <fullName evidence="10">ABC transporter, permease protein</fullName>
    </submittedName>
</protein>
<feature type="domain" description="MacB-like periplasmic core" evidence="9">
    <location>
        <begin position="21"/>
        <end position="255"/>
    </location>
</feature>
<comment type="similarity">
    <text evidence="6">Belongs to the ABC-4 integral membrane protein family.</text>
</comment>
<dbReference type="InterPro" id="IPR025857">
    <property type="entry name" value="MacB_PCD"/>
</dbReference>
<evidence type="ECO:0000256" key="5">
    <source>
        <dbReference type="ARBA" id="ARBA00023136"/>
    </source>
</evidence>
<dbReference type="Pfam" id="PF02687">
    <property type="entry name" value="FtsX"/>
    <property type="match status" value="1"/>
</dbReference>
<evidence type="ECO:0000256" key="7">
    <source>
        <dbReference type="SAM" id="Phobius"/>
    </source>
</evidence>
<accession>A0A090IPK7</accession>
<dbReference type="EMBL" id="LN554846">
    <property type="protein sequence ID" value="CED71238.1"/>
    <property type="molecule type" value="Genomic_DNA"/>
</dbReference>
<dbReference type="AlphaFoldDB" id="A0A090IPK7"/>
<keyword evidence="2" id="KW-1003">Cell membrane</keyword>
<organism evidence="10 11">
    <name type="scientific">Aliivibrio wodanis</name>
    <dbReference type="NCBI Taxonomy" id="80852"/>
    <lineage>
        <taxon>Bacteria</taxon>
        <taxon>Pseudomonadati</taxon>
        <taxon>Pseudomonadota</taxon>
        <taxon>Gammaproteobacteria</taxon>
        <taxon>Vibrionales</taxon>
        <taxon>Vibrionaceae</taxon>
        <taxon>Aliivibrio</taxon>
    </lineage>
</organism>
<evidence type="ECO:0000256" key="4">
    <source>
        <dbReference type="ARBA" id="ARBA00022989"/>
    </source>
</evidence>
<dbReference type="PANTHER" id="PTHR30572:SF4">
    <property type="entry name" value="ABC TRANSPORTER PERMEASE YTRF"/>
    <property type="match status" value="1"/>
</dbReference>
<evidence type="ECO:0000256" key="2">
    <source>
        <dbReference type="ARBA" id="ARBA00022475"/>
    </source>
</evidence>
<keyword evidence="4 7" id="KW-1133">Transmembrane helix</keyword>
<sequence length="427" mass="46680">MLLPMRQIFQEMAAEKVRLSLTILAVAWATLCIATMLAAGEGLRQGLIRSSENGNGKLIYLTGGYATINSGNFYTGKELQIKSEDLDVIKALPSVKHAQPSAIWDERASYKDHRTWQNPLAVFPGYQALTGLKIVPGGRWFNPLDIKEQRKVIILGESAAISLFNESDDFDWINTPKLEVDPVGKKVKVGSEEFTVIGLIKRSSANIEQGIPLNESLFVPFTTWKRFHQNSAISAINIEPIASADRIQVAKTVKQVIARKYGASIEDDQLVQVQDMLLRQKTMRQFLIGLQSFLGIIGLVTLGVAGIGIANVMYATVKRATKDIGVRMAIGATPTTIRLHYLTQSLFTMSLGGMLGLSLTYLLIVLMQTLPLTGNGLYDQLGQPKPELSLPIVGLVIFALGFVGILAAWFPANRAAGITPLEALQSE</sequence>
<keyword evidence="11" id="KW-1185">Reference proteome</keyword>
<dbReference type="Pfam" id="PF12704">
    <property type="entry name" value="MacB_PCD"/>
    <property type="match status" value="1"/>
</dbReference>
<evidence type="ECO:0000256" key="6">
    <source>
        <dbReference type="ARBA" id="ARBA00038076"/>
    </source>
</evidence>
<evidence type="ECO:0000256" key="3">
    <source>
        <dbReference type="ARBA" id="ARBA00022692"/>
    </source>
</evidence>
<evidence type="ECO:0000313" key="11">
    <source>
        <dbReference type="Proteomes" id="UP000032427"/>
    </source>
</evidence>
<dbReference type="KEGG" id="awd:AWOD_I_1153"/>
<keyword evidence="3 7" id="KW-0812">Transmembrane</keyword>
<feature type="transmembrane region" description="Helical" evidence="7">
    <location>
        <begin position="286"/>
        <end position="314"/>
    </location>
</feature>
<feature type="domain" description="ABC3 transporter permease C-terminal" evidence="8">
    <location>
        <begin position="296"/>
        <end position="420"/>
    </location>
</feature>
<dbReference type="OrthoDB" id="9770036at2"/>
<dbReference type="RefSeq" id="WP_045101885.1">
    <property type="nucleotide sequence ID" value="NZ_LN554846.1"/>
</dbReference>
<dbReference type="GO" id="GO:0005886">
    <property type="term" value="C:plasma membrane"/>
    <property type="evidence" value="ECO:0007669"/>
    <property type="project" value="UniProtKB-SubCell"/>
</dbReference>
<comment type="subcellular location">
    <subcellularLocation>
        <location evidence="1">Cell membrane</location>
        <topology evidence="1">Multi-pass membrane protein</topology>
    </subcellularLocation>
</comment>
<dbReference type="PATRIC" id="fig|80852.17.peg.1181"/>
<dbReference type="Proteomes" id="UP000032427">
    <property type="component" value="Chromosome 1"/>
</dbReference>
<name>A0A090IPK7_9GAMM</name>
<feature type="transmembrane region" description="Helical" evidence="7">
    <location>
        <begin position="388"/>
        <end position="410"/>
    </location>
</feature>
<reference evidence="11" key="1">
    <citation type="submission" date="2014-09" db="EMBL/GenBank/DDBJ databases">
        <authorList>
            <person name="Hjerde E."/>
        </authorList>
    </citation>
    <scope>NUCLEOTIDE SEQUENCE [LARGE SCALE GENOMIC DNA]</scope>
    <source>
        <strain evidence="11">06/09/139</strain>
    </source>
</reference>
<dbReference type="GO" id="GO:0022857">
    <property type="term" value="F:transmembrane transporter activity"/>
    <property type="evidence" value="ECO:0007669"/>
    <property type="project" value="TreeGrafter"/>
</dbReference>
<evidence type="ECO:0000313" key="10">
    <source>
        <dbReference type="EMBL" id="CED71238.1"/>
    </source>
</evidence>
<proteinExistence type="inferred from homology"/>
<dbReference type="PANTHER" id="PTHR30572">
    <property type="entry name" value="MEMBRANE COMPONENT OF TRANSPORTER-RELATED"/>
    <property type="match status" value="1"/>
</dbReference>
<evidence type="ECO:0000259" key="9">
    <source>
        <dbReference type="Pfam" id="PF12704"/>
    </source>
</evidence>
<feature type="transmembrane region" description="Helical" evidence="7">
    <location>
        <begin position="346"/>
        <end position="368"/>
    </location>
</feature>
<keyword evidence="5 7" id="KW-0472">Membrane</keyword>